<feature type="region of interest" description="Disordered" evidence="2">
    <location>
        <begin position="371"/>
        <end position="501"/>
    </location>
</feature>
<organism evidence="4">
    <name type="scientific">Chromera velia CCMP2878</name>
    <dbReference type="NCBI Taxonomy" id="1169474"/>
    <lineage>
        <taxon>Eukaryota</taxon>
        <taxon>Sar</taxon>
        <taxon>Alveolata</taxon>
        <taxon>Colpodellida</taxon>
        <taxon>Chromeraceae</taxon>
        <taxon>Chromera</taxon>
    </lineage>
</organism>
<protein>
    <recommendedName>
        <fullName evidence="3">Sfi1 spindle body domain-containing protein</fullName>
    </recommendedName>
</protein>
<dbReference type="InterPro" id="IPR013665">
    <property type="entry name" value="Sfi1_dom"/>
</dbReference>
<feature type="region of interest" description="Disordered" evidence="2">
    <location>
        <begin position="1780"/>
        <end position="1845"/>
    </location>
</feature>
<feature type="compositionally biased region" description="Low complexity" evidence="2">
    <location>
        <begin position="455"/>
        <end position="466"/>
    </location>
</feature>
<dbReference type="VEuPathDB" id="CryptoDB:Cvel_3539"/>
<feature type="compositionally biased region" description="Low complexity" evidence="2">
    <location>
        <begin position="1668"/>
        <end position="1681"/>
    </location>
</feature>
<feature type="compositionally biased region" description="Low complexity" evidence="2">
    <location>
        <begin position="1817"/>
        <end position="1826"/>
    </location>
</feature>
<proteinExistence type="predicted"/>
<keyword evidence="1" id="KW-0175">Coiled coil</keyword>
<evidence type="ECO:0000256" key="2">
    <source>
        <dbReference type="SAM" id="MobiDB-lite"/>
    </source>
</evidence>
<dbReference type="Pfam" id="PF08457">
    <property type="entry name" value="Sfi1"/>
    <property type="match status" value="1"/>
</dbReference>
<feature type="region of interest" description="Disordered" evidence="2">
    <location>
        <begin position="141"/>
        <end position="246"/>
    </location>
</feature>
<feature type="compositionally biased region" description="Basic and acidic residues" evidence="2">
    <location>
        <begin position="429"/>
        <end position="439"/>
    </location>
</feature>
<feature type="compositionally biased region" description="Basic and acidic residues" evidence="2">
    <location>
        <begin position="475"/>
        <end position="501"/>
    </location>
</feature>
<gene>
    <name evidence="4" type="ORF">Cvel_3539</name>
</gene>
<feature type="domain" description="Sfi1 spindle body" evidence="3">
    <location>
        <begin position="830"/>
        <end position="969"/>
    </location>
</feature>
<accession>A0A0G4FN71</accession>
<dbReference type="EMBL" id="CDMZ01000496">
    <property type="protein sequence ID" value="CEM15636.1"/>
    <property type="molecule type" value="Genomic_DNA"/>
</dbReference>
<sequence length="1999" mass="224117">MAGGDREANLSSRLREFRNGMTGMADELGEKFERRSRLVDALGRDRASGGASSASGFRDFQTEGSRDGQAFPLFSSVQAAGNGGAASVDPRSGALPLFAAPSRQPLLVRTGSPAVHVRGSRASLPRGGAAVSVHPFPFGATSVPSGSLSVGGRERGPDSSSFRLPGRSGDERDRERRQGWGEGEGGGGLGSWGNGVGASWQATAALSADRGHSPAGWPRGSAASLPFVPESQRGGGEVGGRGHRLAAVGRGYRSNVGVDRGRGRGRGGDEVDVQVQLECPSEEEGGAWGEGEETGGPRDSLARSGSVPPRYPFPTAGPVRYRSLSPSPIPPPHPPIPLQTHMRGGMGFAPYAPPPVPMAIPVDPYPPRYILGEKDAHRTGGEDGDVEDATQTQLVVRVSSPWRRGGGSRRALGGGDEGRQQSGGAPGPAKREREREPARVRHAASQSDLNGARGGAAPSPSRSPSAWSPPPVARGRGERERAPGRERDGEEADRREQWGEKRRAQRDALIAEYLSEMDGSRRRSLLDTVLGAWKGFVRENRRRRGMLGNGFLRWLVLVEWRREQEQISEGCAAARREKRMRLLFSAWRKGAVRAEILRQRVETALCMAFDGWRETASRSRSIASAVWRLCRSRARGAAGWALREWKSRADSQRERRRLKETARLLVSKRAAAAVHEWSRKATLRKALRSRQAEAKGVVLGGRAHDALARLCAFSTKQRALREAEQRLVAKSRRTYIPPAFSHWKAAWMEAVTERRETRDAVVAVERSRVRWCLREWKQKITVSRRLRLCSRLVEMRRVRAALSRLKAFAFKRRRGRAIDEAGEAACASREREQARAALHSLSLFSGRRRHLADLWRQVVFRRVGKVARGVLAVWRERTSRFILARSVLIPRRELETLRSAFELWRLGARISGIFSRFCGASDFAVLSGVLSEWRGQTEERRQKETAGRYSLQARRGQRALRAWRSQVLRRAALRVMQRHAEEFHAETLLRKTLRGLRFEAGRQLNLDERLLACLAFRPCLPAGSRLRLQLCWRAWSFLVEERRQRDGHAVAVRTRKERVAMKRAFDEWKETSATTRALRGDLERRVGFLSDARVVAFFFRAWRDVAAEGRRDRAVWRDAGELRVRRLGAIVMRAWSDVASQQRDLRRRARRLSVFLSLVSKQRAVMTWRAWSAAETELKRKTERAVERVKAWRAGRALGIWQTLLEARKKMKAARLLGDAQRARRALACWREGTAVGSRLRAISKRVRLGGAVRSARRALGLWKESAKRGLMKAKIRQFQMGAAADAVAKWRRFARARRALKGHLREGEERRSLQMAKEVLVEWRRVVWRQMAFRHLRANAGGSSISPPVVPLCWRLWRAACRRLTLLVNEADALLEERAAKAVKEAFGKWVSALERQRGLGKRAETLSAMRDRRLLNSTLSLWRRALEEKLGRREESVRVCQRERMRQAVHKWRRYTLRRLRDKALVTRGELCRRQQVLSLCVSGWADGVRLRRQRTAEAAALGTRLVRSVASRAVRGWRTFARQRSERSKLESAVEDWRRKRKQKELLSAWESGTRKMRAYREGGSRVATVLRASVLGGASTALRMWRQRSIMEGVLDRFVLILEGRCWLDRQQWTRTIASLRSAKVMWATLKTKGDAEESERAHAVGDGLPCSPARVLRGEDRGASSSSSAAPAVNGHAVGHAREGAGGAEALLKEALRAHGSRKVEGGEEENGTPADGPSLQVLLDVMWWRVQLCEALRRWRRVGRLLAEGGTSLRAEAFKRRKWRGQMFLGQPGIRGGRGIEEEEEEFAGASEEEEAPIADESPRRRPVGGPPVLSGSASGRLERSLRGRESGGSGGDEGGIWRLNRWPLSQAVLTVGSPQWRRARSRFQQAVVEVGSCLAPQSVDRIFVALREAARRRRGGGLGSAAASSSAEETAATPDLSTAVFFALADFFLVYLPVWEAHVRAQREDEERRELQQTRWNRERRRAESEREYDEATGRSAATQRRYHHIPL</sequence>
<reference evidence="4" key="1">
    <citation type="submission" date="2014-11" db="EMBL/GenBank/DDBJ databases">
        <authorList>
            <person name="Otto D Thomas"/>
            <person name="Naeem Raeece"/>
        </authorList>
    </citation>
    <scope>NUCLEOTIDE SEQUENCE</scope>
</reference>
<feature type="compositionally biased region" description="Low complexity" evidence="2">
    <location>
        <begin position="48"/>
        <end position="59"/>
    </location>
</feature>
<feature type="region of interest" description="Disordered" evidence="2">
    <location>
        <begin position="1957"/>
        <end position="1999"/>
    </location>
</feature>
<feature type="region of interest" description="Disordered" evidence="2">
    <location>
        <begin position="43"/>
        <end position="62"/>
    </location>
</feature>
<feature type="coiled-coil region" evidence="1">
    <location>
        <begin position="1523"/>
        <end position="1550"/>
    </location>
</feature>
<evidence type="ECO:0000313" key="4">
    <source>
        <dbReference type="EMBL" id="CEM15636.1"/>
    </source>
</evidence>
<feature type="region of interest" description="Disordered" evidence="2">
    <location>
        <begin position="1660"/>
        <end position="1681"/>
    </location>
</feature>
<feature type="region of interest" description="Disordered" evidence="2">
    <location>
        <begin position="279"/>
        <end position="318"/>
    </location>
</feature>
<feature type="compositionally biased region" description="Basic and acidic residues" evidence="2">
    <location>
        <begin position="168"/>
        <end position="179"/>
    </location>
</feature>
<evidence type="ECO:0000259" key="3">
    <source>
        <dbReference type="Pfam" id="PF08457"/>
    </source>
</evidence>
<name>A0A0G4FN71_9ALVE</name>
<feature type="compositionally biased region" description="Basic and acidic residues" evidence="2">
    <location>
        <begin position="1827"/>
        <end position="1836"/>
    </location>
</feature>
<evidence type="ECO:0000256" key="1">
    <source>
        <dbReference type="SAM" id="Coils"/>
    </source>
</evidence>
<feature type="compositionally biased region" description="Acidic residues" evidence="2">
    <location>
        <begin position="280"/>
        <end position="293"/>
    </location>
</feature>
<feature type="compositionally biased region" description="Acidic residues" evidence="2">
    <location>
        <begin position="1787"/>
        <end position="1804"/>
    </location>
</feature>
<feature type="compositionally biased region" description="Gly residues" evidence="2">
    <location>
        <begin position="180"/>
        <end position="196"/>
    </location>
</feature>
<feature type="compositionally biased region" description="Basic and acidic residues" evidence="2">
    <location>
        <begin position="1972"/>
        <end position="1984"/>
    </location>
</feature>
<feature type="compositionally biased region" description="Basic and acidic residues" evidence="2">
    <location>
        <begin position="371"/>
        <end position="381"/>
    </location>
</feature>